<accession>K0SSA5</accession>
<evidence type="ECO:0000256" key="1">
    <source>
        <dbReference type="ARBA" id="ARBA00012513"/>
    </source>
</evidence>
<organism evidence="11 12">
    <name type="scientific">Thalassiosira oceanica</name>
    <name type="common">Marine diatom</name>
    <dbReference type="NCBI Taxonomy" id="159749"/>
    <lineage>
        <taxon>Eukaryota</taxon>
        <taxon>Sar</taxon>
        <taxon>Stramenopiles</taxon>
        <taxon>Ochrophyta</taxon>
        <taxon>Bacillariophyta</taxon>
        <taxon>Coscinodiscophyceae</taxon>
        <taxon>Thalassiosirophycidae</taxon>
        <taxon>Thalassiosirales</taxon>
        <taxon>Thalassiosiraceae</taxon>
        <taxon>Thalassiosira</taxon>
    </lineage>
</organism>
<feature type="region of interest" description="Disordered" evidence="9">
    <location>
        <begin position="56"/>
        <end position="105"/>
    </location>
</feature>
<dbReference type="Proteomes" id="UP000266841">
    <property type="component" value="Unassembled WGS sequence"/>
</dbReference>
<comment type="catalytic activity">
    <reaction evidence="8">
        <text>L-seryl-[protein] + ATP = O-phospho-L-seryl-[protein] + ADP + H(+)</text>
        <dbReference type="Rhea" id="RHEA:17989"/>
        <dbReference type="Rhea" id="RHEA-COMP:9863"/>
        <dbReference type="Rhea" id="RHEA-COMP:11604"/>
        <dbReference type="ChEBI" id="CHEBI:15378"/>
        <dbReference type="ChEBI" id="CHEBI:29999"/>
        <dbReference type="ChEBI" id="CHEBI:30616"/>
        <dbReference type="ChEBI" id="CHEBI:83421"/>
        <dbReference type="ChEBI" id="CHEBI:456216"/>
        <dbReference type="EC" id="2.7.11.1"/>
    </reaction>
</comment>
<proteinExistence type="predicted"/>
<evidence type="ECO:0000256" key="9">
    <source>
        <dbReference type="SAM" id="MobiDB-lite"/>
    </source>
</evidence>
<dbReference type="Pfam" id="PF00069">
    <property type="entry name" value="Pkinase"/>
    <property type="match status" value="1"/>
</dbReference>
<dbReference type="PROSITE" id="PS50011">
    <property type="entry name" value="PROTEIN_KINASE_DOM"/>
    <property type="match status" value="1"/>
</dbReference>
<keyword evidence="5" id="KW-0418">Kinase</keyword>
<evidence type="ECO:0000256" key="2">
    <source>
        <dbReference type="ARBA" id="ARBA00022527"/>
    </source>
</evidence>
<name>K0SSA5_THAOC</name>
<evidence type="ECO:0000256" key="4">
    <source>
        <dbReference type="ARBA" id="ARBA00022741"/>
    </source>
</evidence>
<keyword evidence="2" id="KW-0723">Serine/threonine-protein kinase</keyword>
<dbReference type="GO" id="GO:0004674">
    <property type="term" value="F:protein serine/threonine kinase activity"/>
    <property type="evidence" value="ECO:0007669"/>
    <property type="project" value="UniProtKB-KW"/>
</dbReference>
<evidence type="ECO:0000313" key="11">
    <source>
        <dbReference type="EMBL" id="EJK63946.1"/>
    </source>
</evidence>
<dbReference type="InterPro" id="IPR008271">
    <property type="entry name" value="Ser/Thr_kinase_AS"/>
</dbReference>
<evidence type="ECO:0000256" key="3">
    <source>
        <dbReference type="ARBA" id="ARBA00022679"/>
    </source>
</evidence>
<comment type="caution">
    <text evidence="11">The sequence shown here is derived from an EMBL/GenBank/DDBJ whole genome shotgun (WGS) entry which is preliminary data.</text>
</comment>
<evidence type="ECO:0000313" key="12">
    <source>
        <dbReference type="Proteomes" id="UP000266841"/>
    </source>
</evidence>
<dbReference type="OMA" id="HLILMEY"/>
<protein>
    <recommendedName>
        <fullName evidence="1">non-specific serine/threonine protein kinase</fullName>
        <ecNumber evidence="1">2.7.11.1</ecNumber>
    </recommendedName>
</protein>
<dbReference type="eggNOG" id="KOG1989">
    <property type="taxonomic scope" value="Eukaryota"/>
</dbReference>
<feature type="compositionally biased region" description="Low complexity" evidence="9">
    <location>
        <begin position="489"/>
        <end position="509"/>
    </location>
</feature>
<evidence type="ECO:0000256" key="8">
    <source>
        <dbReference type="ARBA" id="ARBA00048679"/>
    </source>
</evidence>
<evidence type="ECO:0000256" key="7">
    <source>
        <dbReference type="ARBA" id="ARBA00047899"/>
    </source>
</evidence>
<dbReference type="EC" id="2.7.11.1" evidence="1"/>
<feature type="compositionally biased region" description="Low complexity" evidence="9">
    <location>
        <begin position="150"/>
        <end position="168"/>
    </location>
</feature>
<dbReference type="PANTHER" id="PTHR22967:SF57">
    <property type="entry name" value="AUXILIN, ISOFORM A-RELATED"/>
    <property type="match status" value="1"/>
</dbReference>
<keyword evidence="3" id="KW-0808">Transferase</keyword>
<feature type="region of interest" description="Disordered" evidence="9">
    <location>
        <begin position="147"/>
        <end position="176"/>
    </location>
</feature>
<dbReference type="SMART" id="SM00220">
    <property type="entry name" value="S_TKc"/>
    <property type="match status" value="1"/>
</dbReference>
<evidence type="ECO:0000256" key="6">
    <source>
        <dbReference type="ARBA" id="ARBA00022840"/>
    </source>
</evidence>
<dbReference type="AlphaFoldDB" id="K0SSA5"/>
<gene>
    <name evidence="11" type="ORF">THAOC_15368</name>
</gene>
<sequence length="540" mass="57728">MSWVGSANADQDDLSLGLGPHLVGKSISMNGRRLLISKELGEGGFSFVYLVKSTCSGSPTVDEDDVSGTRDASSSGNGAATPRSRTSEHTSRTGGGGTTGGPSTMVLKITSVHTSSQRQMAIKEARLLQKLSHPSIVTVYGHGFRGGDEGSAVSSSAQSTGQQSTSTGHNSLRSSPKSTVQHLILMEYCEGGTAFDAIQRMKLATPPASLVSPGSSASLVGRFDLPSLVISFGQICNAVSYLHAQHPPIIHRDLKPVNFLIKNGSYKLCDFGSAIVGHVDLRTPEQRRAAEEAINKTTTQMFRSPEMVDLYMARRLTEATDVWALGCCLYSLAFLRDCFEEGSNLAILSRKYRIPDDNPYGPGVSDLIDRMLAGDYKERADMSEVILCLSALYSNRPLPKRKKRSAPPASQVEDQTPDRAPTKRTGAYRTDGQGIRPSSSPSKEKRSVVEKVAKKLNPNSAAAKRKKASENQKKKSLFGGLSGPGSSGGQSVTTPGTSTPSSQMTTPSTDDGFGQVGDSFDFACFDDAFENFDLDNDADN</sequence>
<dbReference type="OrthoDB" id="2018507at2759"/>
<dbReference type="PROSITE" id="PS00108">
    <property type="entry name" value="PROTEIN_KINASE_ST"/>
    <property type="match status" value="1"/>
</dbReference>
<evidence type="ECO:0000259" key="10">
    <source>
        <dbReference type="PROSITE" id="PS50011"/>
    </source>
</evidence>
<feature type="domain" description="Protein kinase" evidence="10">
    <location>
        <begin position="34"/>
        <end position="393"/>
    </location>
</feature>
<dbReference type="GO" id="GO:0005524">
    <property type="term" value="F:ATP binding"/>
    <property type="evidence" value="ECO:0007669"/>
    <property type="project" value="UniProtKB-KW"/>
</dbReference>
<reference evidence="11 12" key="1">
    <citation type="journal article" date="2012" name="Genome Biol.">
        <title>Genome and low-iron response of an oceanic diatom adapted to chronic iron limitation.</title>
        <authorList>
            <person name="Lommer M."/>
            <person name="Specht M."/>
            <person name="Roy A.S."/>
            <person name="Kraemer L."/>
            <person name="Andreson R."/>
            <person name="Gutowska M.A."/>
            <person name="Wolf J."/>
            <person name="Bergner S.V."/>
            <person name="Schilhabel M.B."/>
            <person name="Klostermeier U.C."/>
            <person name="Beiko R.G."/>
            <person name="Rosenstiel P."/>
            <person name="Hippler M."/>
            <person name="Laroche J."/>
        </authorList>
    </citation>
    <scope>NUCLEOTIDE SEQUENCE [LARGE SCALE GENOMIC DNA]</scope>
    <source>
        <strain evidence="11 12">CCMP1005</strain>
    </source>
</reference>
<comment type="catalytic activity">
    <reaction evidence="7">
        <text>L-threonyl-[protein] + ATP = O-phospho-L-threonyl-[protein] + ADP + H(+)</text>
        <dbReference type="Rhea" id="RHEA:46608"/>
        <dbReference type="Rhea" id="RHEA-COMP:11060"/>
        <dbReference type="Rhea" id="RHEA-COMP:11605"/>
        <dbReference type="ChEBI" id="CHEBI:15378"/>
        <dbReference type="ChEBI" id="CHEBI:30013"/>
        <dbReference type="ChEBI" id="CHEBI:30616"/>
        <dbReference type="ChEBI" id="CHEBI:61977"/>
        <dbReference type="ChEBI" id="CHEBI:456216"/>
        <dbReference type="EC" id="2.7.11.1"/>
    </reaction>
</comment>
<keyword evidence="6" id="KW-0067">ATP-binding</keyword>
<keyword evidence="4" id="KW-0547">Nucleotide-binding</keyword>
<dbReference type="SUPFAM" id="SSF56112">
    <property type="entry name" value="Protein kinase-like (PK-like)"/>
    <property type="match status" value="1"/>
</dbReference>
<dbReference type="GO" id="GO:0005737">
    <property type="term" value="C:cytoplasm"/>
    <property type="evidence" value="ECO:0007669"/>
    <property type="project" value="TreeGrafter"/>
</dbReference>
<feature type="compositionally biased region" description="Basic and acidic residues" evidence="9">
    <location>
        <begin position="442"/>
        <end position="453"/>
    </location>
</feature>
<keyword evidence="12" id="KW-1185">Reference proteome</keyword>
<dbReference type="Gene3D" id="1.10.510.10">
    <property type="entry name" value="Transferase(Phosphotransferase) domain 1"/>
    <property type="match status" value="1"/>
</dbReference>
<dbReference type="InterPro" id="IPR000719">
    <property type="entry name" value="Prot_kinase_dom"/>
</dbReference>
<dbReference type="PANTHER" id="PTHR22967">
    <property type="entry name" value="SERINE/THREONINE PROTEIN KINASE"/>
    <property type="match status" value="1"/>
</dbReference>
<feature type="region of interest" description="Disordered" evidence="9">
    <location>
        <begin position="398"/>
        <end position="517"/>
    </location>
</feature>
<dbReference type="InterPro" id="IPR011009">
    <property type="entry name" value="Kinase-like_dom_sf"/>
</dbReference>
<dbReference type="EMBL" id="AGNL01017842">
    <property type="protein sequence ID" value="EJK63946.1"/>
    <property type="molecule type" value="Genomic_DNA"/>
</dbReference>
<evidence type="ECO:0000256" key="5">
    <source>
        <dbReference type="ARBA" id="ARBA00022777"/>
    </source>
</evidence>